<keyword evidence="13" id="KW-1185">Reference proteome</keyword>
<dbReference type="PANTHER" id="PTHR43690">
    <property type="entry name" value="NARDILYSIN"/>
    <property type="match status" value="1"/>
</dbReference>
<evidence type="ECO:0000256" key="4">
    <source>
        <dbReference type="ARBA" id="ARBA00022723"/>
    </source>
</evidence>
<proteinExistence type="inferred from homology"/>
<evidence type="ECO:0000259" key="11">
    <source>
        <dbReference type="Pfam" id="PF05193"/>
    </source>
</evidence>
<comment type="similarity">
    <text evidence="2 8">Belongs to the peptidase M16 family.</text>
</comment>
<keyword evidence="5" id="KW-0378">Hydrolase</keyword>
<evidence type="ECO:0000256" key="1">
    <source>
        <dbReference type="ARBA" id="ARBA00001947"/>
    </source>
</evidence>
<organism evidence="12 13">
    <name type="scientific">Halovulum dunhuangense</name>
    <dbReference type="NCBI Taxonomy" id="1505036"/>
    <lineage>
        <taxon>Bacteria</taxon>
        <taxon>Pseudomonadati</taxon>
        <taxon>Pseudomonadota</taxon>
        <taxon>Alphaproteobacteria</taxon>
        <taxon>Rhodobacterales</taxon>
        <taxon>Paracoccaceae</taxon>
        <taxon>Halovulum</taxon>
    </lineage>
</organism>
<feature type="domain" description="Peptidase M16 N-terminal" evidence="10">
    <location>
        <begin position="36"/>
        <end position="181"/>
    </location>
</feature>
<dbReference type="Proteomes" id="UP000572377">
    <property type="component" value="Unassembled WGS sequence"/>
</dbReference>
<dbReference type="Pfam" id="PF05193">
    <property type="entry name" value="Peptidase_M16_C"/>
    <property type="match status" value="1"/>
</dbReference>
<evidence type="ECO:0000259" key="10">
    <source>
        <dbReference type="Pfam" id="PF00675"/>
    </source>
</evidence>
<dbReference type="InterPro" id="IPR001431">
    <property type="entry name" value="Pept_M16_Zn_BS"/>
</dbReference>
<name>A0A849KVA3_9RHOB</name>
<dbReference type="PANTHER" id="PTHR43690:SF17">
    <property type="entry name" value="PROTEIN YHJJ"/>
    <property type="match status" value="1"/>
</dbReference>
<dbReference type="InterPro" id="IPR011765">
    <property type="entry name" value="Pept_M16_N"/>
</dbReference>
<evidence type="ECO:0000256" key="6">
    <source>
        <dbReference type="ARBA" id="ARBA00022833"/>
    </source>
</evidence>
<dbReference type="RefSeq" id="WP_171322687.1">
    <property type="nucleotide sequence ID" value="NZ_JABFBC010000001.1"/>
</dbReference>
<evidence type="ECO:0000256" key="9">
    <source>
        <dbReference type="SAM" id="SignalP"/>
    </source>
</evidence>
<dbReference type="InterPro" id="IPR007863">
    <property type="entry name" value="Peptidase_M16_C"/>
</dbReference>
<keyword evidence="3" id="KW-0645">Protease</keyword>
<dbReference type="SUPFAM" id="SSF63411">
    <property type="entry name" value="LuxS/MPP-like metallohydrolase"/>
    <property type="match status" value="2"/>
</dbReference>
<evidence type="ECO:0000256" key="5">
    <source>
        <dbReference type="ARBA" id="ARBA00022801"/>
    </source>
</evidence>
<protein>
    <submittedName>
        <fullName evidence="12">Insulinase family protein</fullName>
    </submittedName>
</protein>
<evidence type="ECO:0000256" key="8">
    <source>
        <dbReference type="RuleBase" id="RU004447"/>
    </source>
</evidence>
<dbReference type="InterPro" id="IPR011249">
    <property type="entry name" value="Metalloenz_LuxS/M16"/>
</dbReference>
<dbReference type="InterPro" id="IPR050626">
    <property type="entry name" value="Peptidase_M16"/>
</dbReference>
<comment type="cofactor">
    <cofactor evidence="1">
        <name>Zn(2+)</name>
        <dbReference type="ChEBI" id="CHEBI:29105"/>
    </cofactor>
</comment>
<evidence type="ECO:0000256" key="3">
    <source>
        <dbReference type="ARBA" id="ARBA00022670"/>
    </source>
</evidence>
<dbReference type="Pfam" id="PF00675">
    <property type="entry name" value="Peptidase_M16"/>
    <property type="match status" value="1"/>
</dbReference>
<feature type="chain" id="PRO_5032874334" evidence="9">
    <location>
        <begin position="20"/>
        <end position="442"/>
    </location>
</feature>
<evidence type="ECO:0000256" key="7">
    <source>
        <dbReference type="ARBA" id="ARBA00023049"/>
    </source>
</evidence>
<evidence type="ECO:0000313" key="12">
    <source>
        <dbReference type="EMBL" id="NNU79581.1"/>
    </source>
</evidence>
<sequence length="442" mass="48634">MRLFRAVLILCLAPLAVLASTRDDVTSFTLDNGLEVVVIEDHRAAVVTHMLWYRVGSADEPPGKSGIAHFLEHLMFKGTENMDSGEFSRVVAENGGSGNAFTSWDYTGYFQRVAADRLGLMMQMEADRMRGLRLTPEEVETERGVILEERNLRVENDPLGIYSEQSRAAFYLNHPYGRPIIGWRHEIEALTREDALAFYRTYYAPNNAVLIVAGDVQPDAVRALAEEHYGPIEPTPDLPPRIRPAEPPQLAERRIVYRDARVSQPSVSRSYLAPVREAGDQERAAALAVLADLLGGGITSHLSRVLELEERVAIRTGASYSATALDPQGFTLFAVPAEGVSLDELEMRIDAAIARFLEEGPDPEDLERVKAGIRASEIYSLDSLQGRASTYGAALASGLTVADVQAWLPLLAEVEAEDVMEAARDVFDRRRSVTGHVMGAEG</sequence>
<reference evidence="12 13" key="1">
    <citation type="submission" date="2020-05" db="EMBL/GenBank/DDBJ databases">
        <title>Gimesia benthica sp. nov., a novel planctomycete isolated from a deep-sea water sample of the Northwest Indian Ocean.</title>
        <authorList>
            <person name="Wang J."/>
            <person name="Ruan C."/>
            <person name="Song L."/>
            <person name="Zhu Y."/>
            <person name="Li A."/>
            <person name="Zheng X."/>
            <person name="Wang L."/>
            <person name="Lu Z."/>
            <person name="Huang Y."/>
            <person name="Du W."/>
            <person name="Zhou Y."/>
            <person name="Huang L."/>
            <person name="Dai X."/>
        </authorList>
    </citation>
    <scope>NUCLEOTIDE SEQUENCE [LARGE SCALE GENOMIC DNA]</scope>
    <source>
        <strain evidence="12 13">YYQ-30</strain>
    </source>
</reference>
<dbReference type="PROSITE" id="PS00143">
    <property type="entry name" value="INSULINASE"/>
    <property type="match status" value="1"/>
</dbReference>
<comment type="caution">
    <text evidence="12">The sequence shown here is derived from an EMBL/GenBank/DDBJ whole genome shotgun (WGS) entry which is preliminary data.</text>
</comment>
<dbReference type="EMBL" id="JABFBC010000001">
    <property type="protein sequence ID" value="NNU79581.1"/>
    <property type="molecule type" value="Genomic_DNA"/>
</dbReference>
<gene>
    <name evidence="12" type="ORF">HMH01_03925</name>
</gene>
<keyword evidence="6" id="KW-0862">Zinc</keyword>
<dbReference type="AlphaFoldDB" id="A0A849KVA3"/>
<keyword evidence="9" id="KW-0732">Signal</keyword>
<keyword evidence="4" id="KW-0479">Metal-binding</keyword>
<keyword evidence="7" id="KW-0482">Metalloprotease</keyword>
<evidence type="ECO:0000256" key="2">
    <source>
        <dbReference type="ARBA" id="ARBA00007261"/>
    </source>
</evidence>
<feature type="domain" description="Peptidase M16 C-terminal" evidence="11">
    <location>
        <begin position="190"/>
        <end position="371"/>
    </location>
</feature>
<dbReference type="Gene3D" id="3.30.830.10">
    <property type="entry name" value="Metalloenzyme, LuxS/M16 peptidase-like"/>
    <property type="match status" value="2"/>
</dbReference>
<accession>A0A849KVA3</accession>
<dbReference type="GO" id="GO:0006508">
    <property type="term" value="P:proteolysis"/>
    <property type="evidence" value="ECO:0007669"/>
    <property type="project" value="UniProtKB-KW"/>
</dbReference>
<dbReference type="GO" id="GO:0004222">
    <property type="term" value="F:metalloendopeptidase activity"/>
    <property type="evidence" value="ECO:0007669"/>
    <property type="project" value="InterPro"/>
</dbReference>
<dbReference type="GO" id="GO:0046872">
    <property type="term" value="F:metal ion binding"/>
    <property type="evidence" value="ECO:0007669"/>
    <property type="project" value="UniProtKB-KW"/>
</dbReference>
<evidence type="ECO:0000313" key="13">
    <source>
        <dbReference type="Proteomes" id="UP000572377"/>
    </source>
</evidence>
<feature type="signal peptide" evidence="9">
    <location>
        <begin position="1"/>
        <end position="19"/>
    </location>
</feature>